<evidence type="ECO:0000313" key="5">
    <source>
        <dbReference type="EMBL" id="RYC50110.1"/>
    </source>
</evidence>
<dbReference type="PANTHER" id="PTHR43320">
    <property type="entry name" value="SUGAR KINASE"/>
    <property type="match status" value="1"/>
</dbReference>
<dbReference type="Proteomes" id="UP000290261">
    <property type="component" value="Unassembled WGS sequence"/>
</dbReference>
<dbReference type="Pfam" id="PF00294">
    <property type="entry name" value="PfkB"/>
    <property type="match status" value="1"/>
</dbReference>
<dbReference type="EMBL" id="JJMP01000013">
    <property type="protein sequence ID" value="RYC50110.1"/>
    <property type="molecule type" value="Genomic_DNA"/>
</dbReference>
<dbReference type="InterPro" id="IPR052700">
    <property type="entry name" value="Carb_kinase_PfkB-like"/>
</dbReference>
<dbReference type="InterPro" id="IPR029056">
    <property type="entry name" value="Ribokinase-like"/>
</dbReference>
<accession>A0A444VH75</accession>
<evidence type="ECO:0000259" key="4">
    <source>
        <dbReference type="Pfam" id="PF00294"/>
    </source>
</evidence>
<reference evidence="5 6" key="1">
    <citation type="submission" date="2014-04" db="EMBL/GenBank/DDBJ databases">
        <title>Whole genome of Muricauda olearia.</title>
        <authorList>
            <person name="Zhang X.-H."/>
            <person name="Tang K."/>
        </authorList>
    </citation>
    <scope>NUCLEOTIDE SEQUENCE [LARGE SCALE GENOMIC DNA]</scope>
    <source>
        <strain evidence="5 6">Th120</strain>
    </source>
</reference>
<sequence>MGFVTFGEILLRLTPSERGCKIGSSNYMEMNFAGSESNVASSLGVLGNSVQFVTKLPDNDLGRAASGSLLSYGVTVDNIRFGGNRIGIYFIEVGSSIRPSKVIYDRKDSAISTISDQEFDWSRILADKEWLFISGITPALSKNCALETIKAAETARKLGVKVAFDPNYRRTLWSSSSEARKVYLPILENTDLLLGNYGMLQDVFGYEPKGQDTMEKSLDAIEEAVGLLGVSNIAFTVRDHFSASKNRLSGLLRTDNGEILSGPNYEVTITDRFGTGDSFAAGLLHGLGNQWDAQKSLDFATAAFALKHTIKGDQHTSSEAEINSIMNGNIQGHVLR</sequence>
<dbReference type="Gene3D" id="3.40.1190.20">
    <property type="match status" value="1"/>
</dbReference>
<dbReference type="CDD" id="cd01166">
    <property type="entry name" value="KdgK"/>
    <property type="match status" value="1"/>
</dbReference>
<dbReference type="SUPFAM" id="SSF53613">
    <property type="entry name" value="Ribokinase-like"/>
    <property type="match status" value="1"/>
</dbReference>
<proteinExistence type="inferred from homology"/>
<comment type="caution">
    <text evidence="5">The sequence shown here is derived from an EMBL/GenBank/DDBJ whole genome shotgun (WGS) entry which is preliminary data.</text>
</comment>
<evidence type="ECO:0000256" key="2">
    <source>
        <dbReference type="ARBA" id="ARBA00022679"/>
    </source>
</evidence>
<dbReference type="InterPro" id="IPR011611">
    <property type="entry name" value="PfkB_dom"/>
</dbReference>
<feature type="domain" description="Carbohydrate kinase PfkB" evidence="4">
    <location>
        <begin position="4"/>
        <end position="315"/>
    </location>
</feature>
<gene>
    <name evidence="5" type="ORF">DN53_07015</name>
</gene>
<dbReference type="AlphaFoldDB" id="A0A444VH75"/>
<keyword evidence="6" id="KW-1185">Reference proteome</keyword>
<name>A0A444VH75_9FLAO</name>
<comment type="similarity">
    <text evidence="1">Belongs to the carbohydrate kinase PfkB family.</text>
</comment>
<organism evidence="5 6">
    <name type="scientific">Flagellimonas olearia</name>
    <dbReference type="NCBI Taxonomy" id="552546"/>
    <lineage>
        <taxon>Bacteria</taxon>
        <taxon>Pseudomonadati</taxon>
        <taxon>Bacteroidota</taxon>
        <taxon>Flavobacteriia</taxon>
        <taxon>Flavobacteriales</taxon>
        <taxon>Flavobacteriaceae</taxon>
        <taxon>Flagellimonas</taxon>
    </lineage>
</organism>
<dbReference type="PANTHER" id="PTHR43320:SF2">
    <property type="entry name" value="2-DEHYDRO-3-DEOXYGLUCONOKINASE_2-DEHYDRO-3-DEOXYGALACTONOKINASE"/>
    <property type="match status" value="1"/>
</dbReference>
<evidence type="ECO:0000313" key="6">
    <source>
        <dbReference type="Proteomes" id="UP000290261"/>
    </source>
</evidence>
<dbReference type="GO" id="GO:0016301">
    <property type="term" value="F:kinase activity"/>
    <property type="evidence" value="ECO:0007669"/>
    <property type="project" value="UniProtKB-KW"/>
</dbReference>
<dbReference type="RefSeq" id="WP_129656228.1">
    <property type="nucleotide sequence ID" value="NZ_ML142917.1"/>
</dbReference>
<evidence type="ECO:0000256" key="1">
    <source>
        <dbReference type="ARBA" id="ARBA00010688"/>
    </source>
</evidence>
<keyword evidence="2" id="KW-0808">Transferase</keyword>
<keyword evidence="3 5" id="KW-0418">Kinase</keyword>
<evidence type="ECO:0000256" key="3">
    <source>
        <dbReference type="ARBA" id="ARBA00022777"/>
    </source>
</evidence>
<protein>
    <submittedName>
        <fullName evidence="5">Carbohydrate kinase</fullName>
    </submittedName>
</protein>